<evidence type="ECO:0000313" key="1">
    <source>
        <dbReference type="EMBL" id="JAE04837.1"/>
    </source>
</evidence>
<protein>
    <submittedName>
        <fullName evidence="1">Uncharacterized protein</fullName>
    </submittedName>
</protein>
<sequence length="31" mass="3465">MRSHATGDGGGDGKQRRWWYKCSPPDACARN</sequence>
<proteinExistence type="predicted"/>
<organism evidence="1">
    <name type="scientific">Arundo donax</name>
    <name type="common">Giant reed</name>
    <name type="synonym">Donax arundinaceus</name>
    <dbReference type="NCBI Taxonomy" id="35708"/>
    <lineage>
        <taxon>Eukaryota</taxon>
        <taxon>Viridiplantae</taxon>
        <taxon>Streptophyta</taxon>
        <taxon>Embryophyta</taxon>
        <taxon>Tracheophyta</taxon>
        <taxon>Spermatophyta</taxon>
        <taxon>Magnoliopsida</taxon>
        <taxon>Liliopsida</taxon>
        <taxon>Poales</taxon>
        <taxon>Poaceae</taxon>
        <taxon>PACMAD clade</taxon>
        <taxon>Arundinoideae</taxon>
        <taxon>Arundineae</taxon>
        <taxon>Arundo</taxon>
    </lineage>
</organism>
<dbReference type="AlphaFoldDB" id="A0A0A9EXL2"/>
<accession>A0A0A9EXL2</accession>
<name>A0A0A9EXL2_ARUDO</name>
<reference evidence="1" key="2">
    <citation type="journal article" date="2015" name="Data Brief">
        <title>Shoot transcriptome of the giant reed, Arundo donax.</title>
        <authorList>
            <person name="Barrero R.A."/>
            <person name="Guerrero F.D."/>
            <person name="Moolhuijzen P."/>
            <person name="Goolsby J.A."/>
            <person name="Tidwell J."/>
            <person name="Bellgard S.E."/>
            <person name="Bellgard M.I."/>
        </authorList>
    </citation>
    <scope>NUCLEOTIDE SEQUENCE</scope>
    <source>
        <tissue evidence="1">Shoot tissue taken approximately 20 cm above the soil surface</tissue>
    </source>
</reference>
<dbReference type="EMBL" id="GBRH01193059">
    <property type="protein sequence ID" value="JAE04837.1"/>
    <property type="molecule type" value="Transcribed_RNA"/>
</dbReference>
<reference evidence="1" key="1">
    <citation type="submission" date="2014-09" db="EMBL/GenBank/DDBJ databases">
        <authorList>
            <person name="Magalhaes I.L.F."/>
            <person name="Oliveira U."/>
            <person name="Santos F.R."/>
            <person name="Vidigal T.H.D.A."/>
            <person name="Brescovit A.D."/>
            <person name="Santos A.J."/>
        </authorList>
    </citation>
    <scope>NUCLEOTIDE SEQUENCE</scope>
    <source>
        <tissue evidence="1">Shoot tissue taken approximately 20 cm above the soil surface</tissue>
    </source>
</reference>